<dbReference type="InterPro" id="IPR027417">
    <property type="entry name" value="P-loop_NTPase"/>
</dbReference>
<name>A0A8H3FZM2_9LECA</name>
<comment type="caution">
    <text evidence="1">The sequence shown here is derived from an EMBL/GenBank/DDBJ whole genome shotgun (WGS) entry which is preliminary data.</text>
</comment>
<dbReference type="EMBL" id="CAJPDT010000073">
    <property type="protein sequence ID" value="CAF9933927.1"/>
    <property type="molecule type" value="Genomic_DNA"/>
</dbReference>
<dbReference type="OrthoDB" id="5086500at2759"/>
<evidence type="ECO:0008006" key="3">
    <source>
        <dbReference type="Google" id="ProtNLM"/>
    </source>
</evidence>
<gene>
    <name evidence="1" type="ORF">IMSHALPRED_009525</name>
</gene>
<proteinExistence type="predicted"/>
<organism evidence="1 2">
    <name type="scientific">Imshaugia aleurites</name>
    <dbReference type="NCBI Taxonomy" id="172621"/>
    <lineage>
        <taxon>Eukaryota</taxon>
        <taxon>Fungi</taxon>
        <taxon>Dikarya</taxon>
        <taxon>Ascomycota</taxon>
        <taxon>Pezizomycotina</taxon>
        <taxon>Lecanoromycetes</taxon>
        <taxon>OSLEUM clade</taxon>
        <taxon>Lecanoromycetidae</taxon>
        <taxon>Lecanorales</taxon>
        <taxon>Lecanorineae</taxon>
        <taxon>Parmeliaceae</taxon>
        <taxon>Imshaugia</taxon>
    </lineage>
</organism>
<sequence length="243" mass="27019">MTDPFSIFVGTVGLANVCIGLTKFLKQAKDGFQKIDRDLEDLSKEITALHTVSDLIKRSFETDLAIPTPSSDSEIISSHWQVTGITLENCQDTVERLNALITNVLGTQGPKHVGLKNIRKYLKQQSKYDEFITLRRKLRAHHSALQTSLAAVNVRLILKLDNALESAQKVVSLASLNQHFYTPQTVSSIFTGRATDFDALTRCLLASSSTNQLRAQKRFVIYGLPGSGKTQFCCKFASDNKQR</sequence>
<dbReference type="AlphaFoldDB" id="A0A8H3FZM2"/>
<reference evidence="1" key="1">
    <citation type="submission" date="2021-03" db="EMBL/GenBank/DDBJ databases">
        <authorList>
            <person name="Tagirdzhanova G."/>
        </authorList>
    </citation>
    <scope>NUCLEOTIDE SEQUENCE</scope>
</reference>
<dbReference type="Gene3D" id="3.40.50.300">
    <property type="entry name" value="P-loop containing nucleotide triphosphate hydrolases"/>
    <property type="match status" value="1"/>
</dbReference>
<protein>
    <recommendedName>
        <fullName evidence="3">Fungal N-terminal domain-containing protein</fullName>
    </recommendedName>
</protein>
<accession>A0A8H3FZM2</accession>
<evidence type="ECO:0000313" key="2">
    <source>
        <dbReference type="Proteomes" id="UP000664534"/>
    </source>
</evidence>
<dbReference type="Proteomes" id="UP000664534">
    <property type="component" value="Unassembled WGS sequence"/>
</dbReference>
<evidence type="ECO:0000313" key="1">
    <source>
        <dbReference type="EMBL" id="CAF9933927.1"/>
    </source>
</evidence>
<keyword evidence="2" id="KW-1185">Reference proteome</keyword>